<organism evidence="1 2">
    <name type="scientific">Kingdonia uniflora</name>
    <dbReference type="NCBI Taxonomy" id="39325"/>
    <lineage>
        <taxon>Eukaryota</taxon>
        <taxon>Viridiplantae</taxon>
        <taxon>Streptophyta</taxon>
        <taxon>Embryophyta</taxon>
        <taxon>Tracheophyta</taxon>
        <taxon>Spermatophyta</taxon>
        <taxon>Magnoliopsida</taxon>
        <taxon>Ranunculales</taxon>
        <taxon>Circaeasteraceae</taxon>
        <taxon>Kingdonia</taxon>
    </lineage>
</organism>
<name>A0A7J7NZG7_9MAGN</name>
<accession>A0A7J7NZG7</accession>
<reference evidence="1 2" key="1">
    <citation type="journal article" date="2020" name="IScience">
        <title>Genome Sequencing of the Endangered Kingdonia uniflora (Circaeasteraceae, Ranunculales) Reveals Potential Mechanisms of Evolutionary Specialization.</title>
        <authorList>
            <person name="Sun Y."/>
            <person name="Deng T."/>
            <person name="Zhang A."/>
            <person name="Moore M.J."/>
            <person name="Landis J.B."/>
            <person name="Lin N."/>
            <person name="Zhang H."/>
            <person name="Zhang X."/>
            <person name="Huang J."/>
            <person name="Zhang X."/>
            <person name="Sun H."/>
            <person name="Wang H."/>
        </authorList>
    </citation>
    <scope>NUCLEOTIDE SEQUENCE [LARGE SCALE GENOMIC DNA]</scope>
    <source>
        <strain evidence="1">TB1705</strain>
        <tissue evidence="1">Leaf</tissue>
    </source>
</reference>
<dbReference type="Proteomes" id="UP000541444">
    <property type="component" value="Unassembled WGS sequence"/>
</dbReference>
<protein>
    <submittedName>
        <fullName evidence="1">Uncharacterized protein</fullName>
    </submittedName>
</protein>
<evidence type="ECO:0000313" key="1">
    <source>
        <dbReference type="EMBL" id="KAF6172480.1"/>
    </source>
</evidence>
<dbReference type="GO" id="GO:0048364">
    <property type="term" value="P:root development"/>
    <property type="evidence" value="ECO:0007669"/>
    <property type="project" value="InterPro"/>
</dbReference>
<sequence length="288" mass="32473">MAIIRKNRYQVRSVSLPARSHLSILRIEEELNKLKQAPSSPPTAETICIALLGLKKLYERVQDFLQLPVNQQGHNDKWVDEVLDGPVGLLDMCDITKNILLQTKVHAQDIQSGLCRRSGESSLESTVCAYRCNRKKMKKEITKCLAALKRMETKFCSTPIVELGHHLSVVVIRLLRDISGITISIFQSLMTFMSMSTSKPKCLLTKLLHIRQVKCEEQEVTNMVAIVDIALRGLCGNVVNKDVLMKSVQLAQENLTALEVCIEGFEDRLEVLFKCLIQTRISLLNNLS</sequence>
<dbReference type="Pfam" id="PF03087">
    <property type="entry name" value="BPS1"/>
    <property type="match status" value="1"/>
</dbReference>
<evidence type="ECO:0000313" key="2">
    <source>
        <dbReference type="Proteomes" id="UP000541444"/>
    </source>
</evidence>
<dbReference type="OrthoDB" id="1701699at2759"/>
<dbReference type="PANTHER" id="PTHR33070:SF120">
    <property type="entry name" value="EXPRESSED PROTEIN"/>
    <property type="match status" value="1"/>
</dbReference>
<comment type="caution">
    <text evidence="1">The sequence shown here is derived from an EMBL/GenBank/DDBJ whole genome shotgun (WGS) entry which is preliminary data.</text>
</comment>
<gene>
    <name evidence="1" type="ORF">GIB67_006993</name>
</gene>
<dbReference type="EMBL" id="JACGCM010000427">
    <property type="protein sequence ID" value="KAF6172480.1"/>
    <property type="molecule type" value="Genomic_DNA"/>
</dbReference>
<dbReference type="PANTHER" id="PTHR33070">
    <property type="entry name" value="OS06G0725500 PROTEIN"/>
    <property type="match status" value="1"/>
</dbReference>
<proteinExistence type="predicted"/>
<dbReference type="GO" id="GO:0048367">
    <property type="term" value="P:shoot system development"/>
    <property type="evidence" value="ECO:0007669"/>
    <property type="project" value="InterPro"/>
</dbReference>
<dbReference type="AlphaFoldDB" id="A0A7J7NZG7"/>
<dbReference type="InterPro" id="IPR004320">
    <property type="entry name" value="BPS1_pln"/>
</dbReference>
<keyword evidence="2" id="KW-1185">Reference proteome</keyword>